<dbReference type="HOGENOM" id="CLU_079569_3_3_11"/>
<accession>X5DQP3</accession>
<evidence type="ECO:0000256" key="3">
    <source>
        <dbReference type="ARBA" id="ARBA00022692"/>
    </source>
</evidence>
<evidence type="ECO:0000256" key="5">
    <source>
        <dbReference type="ARBA" id="ARBA00023136"/>
    </source>
</evidence>
<dbReference type="KEGG" id="cgy:CGLY_05755"/>
<keyword evidence="5 6" id="KW-0472">Membrane</keyword>
<dbReference type="InterPro" id="IPR001123">
    <property type="entry name" value="LeuE-type"/>
</dbReference>
<evidence type="ECO:0000256" key="4">
    <source>
        <dbReference type="ARBA" id="ARBA00022989"/>
    </source>
</evidence>
<evidence type="ECO:0000256" key="1">
    <source>
        <dbReference type="ARBA" id="ARBA00004651"/>
    </source>
</evidence>
<dbReference type="OrthoDB" id="9784202at2"/>
<proteinExistence type="predicted"/>
<dbReference type="Proteomes" id="UP000023703">
    <property type="component" value="Chromosome"/>
</dbReference>
<dbReference type="eggNOG" id="COG1280">
    <property type="taxonomic scope" value="Bacteria"/>
</dbReference>
<evidence type="ECO:0000256" key="2">
    <source>
        <dbReference type="ARBA" id="ARBA00022475"/>
    </source>
</evidence>
<feature type="transmembrane region" description="Helical" evidence="6">
    <location>
        <begin position="6"/>
        <end position="28"/>
    </location>
</feature>
<sequence length="213" mass="22236">MTIEFWITSIIVTATPGTGALFTVAAGLNRGIRAGLIAAVGCTLGIIPHLVLALSGAAAVFAASPVAFGVLKWLGVAYLLYMAWGTWRQTGVLAPDTDEADGADESAPMTGPSSGKVIGNAVLVNLLNPKLTVFFFVFLPLFVDTGADGAVLEMAILGAAFMVVTLLIFAVYGVCAAWLRRYVVGRPVVMAWIGRVFAASFVVLAVMLALTQQ</sequence>
<feature type="transmembrane region" description="Helical" evidence="6">
    <location>
        <begin position="60"/>
        <end position="81"/>
    </location>
</feature>
<dbReference type="Pfam" id="PF01810">
    <property type="entry name" value="LysE"/>
    <property type="match status" value="1"/>
</dbReference>
<protein>
    <submittedName>
        <fullName evidence="7">Amino acid efflux protein</fullName>
    </submittedName>
</protein>
<feature type="transmembrane region" description="Helical" evidence="6">
    <location>
        <begin position="35"/>
        <end position="54"/>
    </location>
</feature>
<evidence type="ECO:0000313" key="8">
    <source>
        <dbReference type="Proteomes" id="UP000023703"/>
    </source>
</evidence>
<dbReference type="PIRSF" id="PIRSF006324">
    <property type="entry name" value="LeuE"/>
    <property type="match status" value="1"/>
</dbReference>
<dbReference type="GO" id="GO:0042970">
    <property type="term" value="F:homoserine transmembrane transporter activity"/>
    <property type="evidence" value="ECO:0007669"/>
    <property type="project" value="TreeGrafter"/>
</dbReference>
<dbReference type="GO" id="GO:0005886">
    <property type="term" value="C:plasma membrane"/>
    <property type="evidence" value="ECO:0007669"/>
    <property type="project" value="UniProtKB-SubCell"/>
</dbReference>
<feature type="transmembrane region" description="Helical" evidence="6">
    <location>
        <begin position="191"/>
        <end position="210"/>
    </location>
</feature>
<keyword evidence="8" id="KW-1185">Reference proteome</keyword>
<keyword evidence="3 6" id="KW-0812">Transmembrane</keyword>
<gene>
    <name evidence="7" type="ORF">CGLY_05755</name>
</gene>
<evidence type="ECO:0000256" key="6">
    <source>
        <dbReference type="SAM" id="Phobius"/>
    </source>
</evidence>
<dbReference type="EMBL" id="CP006842">
    <property type="protein sequence ID" value="AHW63599.1"/>
    <property type="molecule type" value="Genomic_DNA"/>
</dbReference>
<dbReference type="PANTHER" id="PTHR30086:SF14">
    <property type="entry name" value="HOMOSERINE_HOMOSERINE LACTONE EFFLUX PROTEIN"/>
    <property type="match status" value="1"/>
</dbReference>
<dbReference type="STRING" id="1404245.CGLY_05755"/>
<keyword evidence="2" id="KW-1003">Cell membrane</keyword>
<evidence type="ECO:0000313" key="7">
    <source>
        <dbReference type="EMBL" id="AHW63599.1"/>
    </source>
</evidence>
<reference evidence="7 8" key="1">
    <citation type="journal article" date="2015" name="Int. J. Syst. Evol. Microbiol.">
        <title>Revisiting Corynebacterium glyciniphilum (ex Kubota et al., 1972) sp. nov., nom. rev., isolated from putrefied banana.</title>
        <authorList>
            <person name="Al-Dilaimi A."/>
            <person name="Bednarz H."/>
            <person name="Lomker A."/>
            <person name="Niehaus K."/>
            <person name="Kalinowski J."/>
            <person name="Ruckert C."/>
        </authorList>
    </citation>
    <scope>NUCLEOTIDE SEQUENCE [LARGE SCALE GENOMIC DNA]</scope>
    <source>
        <strain evidence="7">AJ 3170</strain>
    </source>
</reference>
<organism evidence="7 8">
    <name type="scientific">Corynebacterium glyciniphilum AJ 3170</name>
    <dbReference type="NCBI Taxonomy" id="1404245"/>
    <lineage>
        <taxon>Bacteria</taxon>
        <taxon>Bacillati</taxon>
        <taxon>Actinomycetota</taxon>
        <taxon>Actinomycetes</taxon>
        <taxon>Mycobacteriales</taxon>
        <taxon>Corynebacteriaceae</taxon>
        <taxon>Corynebacterium</taxon>
    </lineage>
</organism>
<name>X5DQP3_9CORY</name>
<feature type="transmembrane region" description="Helical" evidence="6">
    <location>
        <begin position="122"/>
        <end position="143"/>
    </location>
</feature>
<feature type="transmembrane region" description="Helical" evidence="6">
    <location>
        <begin position="155"/>
        <end position="179"/>
    </location>
</feature>
<dbReference type="PANTHER" id="PTHR30086">
    <property type="entry name" value="ARGININE EXPORTER PROTEIN ARGO"/>
    <property type="match status" value="1"/>
</dbReference>
<comment type="subcellular location">
    <subcellularLocation>
        <location evidence="1">Cell membrane</location>
        <topology evidence="1">Multi-pass membrane protein</topology>
    </subcellularLocation>
</comment>
<keyword evidence="4 6" id="KW-1133">Transmembrane helix</keyword>
<dbReference type="RefSeq" id="WP_038547259.1">
    <property type="nucleotide sequence ID" value="NZ_CP006842.1"/>
</dbReference>
<dbReference type="AlphaFoldDB" id="X5DQP3"/>